<keyword evidence="3" id="KW-1185">Reference proteome</keyword>
<feature type="transmembrane region" description="Helical" evidence="1">
    <location>
        <begin position="66"/>
        <end position="84"/>
    </location>
</feature>
<feature type="transmembrane region" description="Helical" evidence="1">
    <location>
        <begin position="104"/>
        <end position="125"/>
    </location>
</feature>
<keyword evidence="1" id="KW-0472">Membrane</keyword>
<protein>
    <submittedName>
        <fullName evidence="2">DUF805 family (YhaH)</fullName>
    </submittedName>
</protein>
<organism evidence="2 3">
    <name type="scientific">Eupransor demetentiae</name>
    <dbReference type="NCBI Taxonomy" id="3109584"/>
    <lineage>
        <taxon>Bacteria</taxon>
        <taxon>Bacillati</taxon>
        <taxon>Bacillota</taxon>
        <taxon>Bacilli</taxon>
        <taxon>Lactobacillales</taxon>
        <taxon>Lactobacillaceae</taxon>
        <taxon>Eupransor</taxon>
    </lineage>
</organism>
<dbReference type="Proteomes" id="UP001314241">
    <property type="component" value="Unassembled WGS sequence"/>
</dbReference>
<evidence type="ECO:0000313" key="3">
    <source>
        <dbReference type="Proteomes" id="UP001314241"/>
    </source>
</evidence>
<dbReference type="Pfam" id="PF05656">
    <property type="entry name" value="DUF805"/>
    <property type="match status" value="1"/>
</dbReference>
<reference evidence="2 3" key="1">
    <citation type="submission" date="2024-01" db="EMBL/GenBank/DDBJ databases">
        <authorList>
            <person name="Botero Cardona J."/>
        </authorList>
    </citation>
    <scope>NUCLEOTIDE SEQUENCE [LARGE SCALE GENOMIC DNA]</scope>
    <source>
        <strain evidence="2 3">LMG 33000</strain>
    </source>
</reference>
<name>A0ABP0ES70_9LACO</name>
<dbReference type="InterPro" id="IPR008523">
    <property type="entry name" value="DUF805"/>
</dbReference>
<feature type="transmembrane region" description="Helical" evidence="1">
    <location>
        <begin position="24"/>
        <end position="45"/>
    </location>
</feature>
<feature type="transmembrane region" description="Helical" evidence="1">
    <location>
        <begin position="132"/>
        <end position="152"/>
    </location>
</feature>
<gene>
    <name evidence="2" type="ORF">R54876_GBNLAHCA_01310</name>
</gene>
<proteinExistence type="predicted"/>
<accession>A0ABP0ES70</accession>
<evidence type="ECO:0000313" key="2">
    <source>
        <dbReference type="EMBL" id="CAK8054735.1"/>
    </source>
</evidence>
<sequence>MITAYVDFWKRYFDFKGKSSRSDFWWVFLVNTVLVIAWVAISIATKANVVFYDVTQHKAVSGVTGFALYFDYFWVGIGFIYYLASLIPNWSLSFRRYRDTNMNIWAAVILLVFPIVVGGLGYLGITNTILTIVNWLVQLVAFVVTLLPSNIMGDDDEY</sequence>
<dbReference type="EMBL" id="CAWVOH010000003">
    <property type="protein sequence ID" value="CAK8054735.1"/>
    <property type="molecule type" value="Genomic_DNA"/>
</dbReference>
<dbReference type="RefSeq" id="WP_349642284.1">
    <property type="nucleotide sequence ID" value="NZ_CAWVOH010000003.1"/>
</dbReference>
<keyword evidence="1" id="KW-1133">Transmembrane helix</keyword>
<evidence type="ECO:0000256" key="1">
    <source>
        <dbReference type="SAM" id="Phobius"/>
    </source>
</evidence>
<dbReference type="PANTHER" id="PTHR34980:SF2">
    <property type="entry name" value="INNER MEMBRANE PROTEIN YHAH-RELATED"/>
    <property type="match status" value="1"/>
</dbReference>
<comment type="caution">
    <text evidence="2">The sequence shown here is derived from an EMBL/GenBank/DDBJ whole genome shotgun (WGS) entry which is preliminary data.</text>
</comment>
<dbReference type="PANTHER" id="PTHR34980">
    <property type="entry name" value="INNER MEMBRANE PROTEIN-RELATED-RELATED"/>
    <property type="match status" value="1"/>
</dbReference>
<keyword evidence="1" id="KW-0812">Transmembrane</keyword>